<accession>A0A0K1Q8L4</accession>
<dbReference type="KEGG" id="llu:AKJ09_08737"/>
<feature type="region of interest" description="Disordered" evidence="1">
    <location>
        <begin position="432"/>
        <end position="462"/>
    </location>
</feature>
<feature type="compositionally biased region" description="Pro residues" evidence="1">
    <location>
        <begin position="441"/>
        <end position="456"/>
    </location>
</feature>
<reference evidence="2 3" key="1">
    <citation type="submission" date="2015-08" db="EMBL/GenBank/DDBJ databases">
        <authorList>
            <person name="Babu N.S."/>
            <person name="Beckwith C.J."/>
            <person name="Beseler K.G."/>
            <person name="Brison A."/>
            <person name="Carone J.V."/>
            <person name="Caskin T.P."/>
            <person name="Diamond M."/>
            <person name="Durham M.E."/>
            <person name="Foxe J.M."/>
            <person name="Go M."/>
            <person name="Henderson B.A."/>
            <person name="Jones I.B."/>
            <person name="McGettigan J.A."/>
            <person name="Micheletti S.J."/>
            <person name="Nasrallah M.E."/>
            <person name="Ortiz D."/>
            <person name="Piller C.R."/>
            <person name="Privatt S.R."/>
            <person name="Schneider S.L."/>
            <person name="Sharp S."/>
            <person name="Smith T.C."/>
            <person name="Stanton J.D."/>
            <person name="Ullery H.E."/>
            <person name="Wilson R.J."/>
            <person name="Serrano M.G."/>
            <person name="Buck G."/>
            <person name="Lee V."/>
            <person name="Wang Y."/>
            <person name="Carvalho R."/>
            <person name="Voegtly L."/>
            <person name="Shi R."/>
            <person name="Duckworth R."/>
            <person name="Johnson A."/>
            <person name="Loviza R."/>
            <person name="Walstead R."/>
            <person name="Shah Z."/>
            <person name="Kiflezghi M."/>
            <person name="Wade K."/>
            <person name="Ball S.L."/>
            <person name="Bradley K.W."/>
            <person name="Asai D.J."/>
            <person name="Bowman C.A."/>
            <person name="Russell D.A."/>
            <person name="Pope W.H."/>
            <person name="Jacobs-Sera D."/>
            <person name="Hendrix R.W."/>
            <person name="Hatfull G.F."/>
        </authorList>
    </citation>
    <scope>NUCLEOTIDE SEQUENCE [LARGE SCALE GENOMIC DNA]</scope>
    <source>
        <strain evidence="2 3">DSM 27648</strain>
    </source>
</reference>
<evidence type="ECO:0000313" key="2">
    <source>
        <dbReference type="EMBL" id="AKV02074.1"/>
    </source>
</evidence>
<dbReference type="Gene3D" id="1.10.10.10">
    <property type="entry name" value="Winged helix-like DNA-binding domain superfamily/Winged helix DNA-binding domain"/>
    <property type="match status" value="1"/>
</dbReference>
<dbReference type="AlphaFoldDB" id="A0A0K1Q8L4"/>
<evidence type="ECO:0000313" key="3">
    <source>
        <dbReference type="Proteomes" id="UP000064967"/>
    </source>
</evidence>
<dbReference type="SUPFAM" id="SSF48452">
    <property type="entry name" value="TPR-like"/>
    <property type="match status" value="2"/>
</dbReference>
<dbReference type="InterPro" id="IPR036388">
    <property type="entry name" value="WH-like_DNA-bd_sf"/>
</dbReference>
<dbReference type="EMBL" id="CP012333">
    <property type="protein sequence ID" value="AKV02074.1"/>
    <property type="molecule type" value="Genomic_DNA"/>
</dbReference>
<dbReference type="InterPro" id="IPR011990">
    <property type="entry name" value="TPR-like_helical_dom_sf"/>
</dbReference>
<organism evidence="2 3">
    <name type="scientific">Labilithrix luteola</name>
    <dbReference type="NCBI Taxonomy" id="1391654"/>
    <lineage>
        <taxon>Bacteria</taxon>
        <taxon>Pseudomonadati</taxon>
        <taxon>Myxococcota</taxon>
        <taxon>Polyangia</taxon>
        <taxon>Polyangiales</taxon>
        <taxon>Labilitrichaceae</taxon>
        <taxon>Labilithrix</taxon>
    </lineage>
</organism>
<sequence>MHAVTQLLDRLAAADEAQYMVTWTEQLLSGRSRLDPALAVRLLRAYRETGRVDKARDLAASLPSSPSTWNPLDTARLAIERAILCTIDGRSDHAEAELRQASRALAVAPRGAGLREQLDMHLTSAQLELRLNRVQPAQAALRLAEHVAERLEDGAWRVAVSMSLGHLAMRLADPRTAGKHYGVALQRSPARGLAAMRAHGNLAIALGSIGQFDDARASAEGACQIAAEIAAGWRHADAYDVLAIVEIAADKPLAALQALDDAHAALGDLEQPTLRYQLAGHRTMALAMLGRAQAAKQWLARTDKLRSDLFQVDAIDDQDLVATRARTLEACGSPREALDTAMPHAERLPDAFVTGSLNLVIARCAAALGENEVARVATERAALSGDRHGWVFPDRQASATLWHGALKSGDSRVVRYAEKMIAVIATGMAPPSIPAPRSASVPPPSRGSFPSVPPPSRVSMPTMTSLSASLGADDSSELERMPDSESLIYVTTPQGVTRVRSTEMNAATEGATLIVDTIAHQLRIEGREVSLERRRALEPLVVQLLRRAREGLSAEEILRAAGGPGPESADAEHRVRVLISRVRDLLGDPAAIERVRDAGEHGRTRYRLSPAVRFALVEPLYTS</sequence>
<evidence type="ECO:0000256" key="1">
    <source>
        <dbReference type="SAM" id="MobiDB-lite"/>
    </source>
</evidence>
<keyword evidence="3" id="KW-1185">Reference proteome</keyword>
<proteinExistence type="predicted"/>
<protein>
    <submittedName>
        <fullName evidence="2">Uncharacterized protein</fullName>
    </submittedName>
</protein>
<dbReference type="Proteomes" id="UP000064967">
    <property type="component" value="Chromosome"/>
</dbReference>
<name>A0A0K1Q8L4_9BACT</name>
<gene>
    <name evidence="2" type="ORF">AKJ09_08737</name>
</gene>
<dbReference type="Gene3D" id="1.25.40.10">
    <property type="entry name" value="Tetratricopeptide repeat domain"/>
    <property type="match status" value="1"/>
</dbReference>